<dbReference type="PANTHER" id="PTHR37804:SF1">
    <property type="entry name" value="CDAA REGULATORY PROTEIN CDAR"/>
    <property type="match status" value="1"/>
</dbReference>
<name>B0VHD5_CLOAI</name>
<organism evidence="1 2">
    <name type="scientific">Cloacimonas acidaminovorans (strain Evry)</name>
    <dbReference type="NCBI Taxonomy" id="459349"/>
    <lineage>
        <taxon>Bacteria</taxon>
        <taxon>Pseudomonadati</taxon>
        <taxon>Candidatus Cloacimonadota</taxon>
        <taxon>Candidatus Cloacimonadia</taxon>
        <taxon>Candidatus Cloacimonadales</taxon>
        <taxon>Candidatus Cloacimonadaceae</taxon>
        <taxon>Candidatus Cloacimonas</taxon>
    </lineage>
</organism>
<keyword evidence="2" id="KW-1185">Reference proteome</keyword>
<evidence type="ECO:0000313" key="2">
    <source>
        <dbReference type="Proteomes" id="UP000002019"/>
    </source>
</evidence>
<dbReference type="STRING" id="459349.CLOAM0875"/>
<protein>
    <recommendedName>
        <fullName evidence="3">YbbR-like protein</fullName>
    </recommendedName>
</protein>
<reference evidence="1 2" key="1">
    <citation type="journal article" date="2008" name="J. Bacteriol.">
        <title>'Candidatus Cloacamonas acidaminovorans': genome sequence reconstruction provides a first glimpse of a new bacterial division.</title>
        <authorList>
            <person name="Pelletier E."/>
            <person name="Kreimeyer A."/>
            <person name="Bocs S."/>
            <person name="Rouy Z."/>
            <person name="Gyapay G."/>
            <person name="Chouari R."/>
            <person name="Riviere D."/>
            <person name="Ganesan A."/>
            <person name="Daegelen P."/>
            <person name="Sghir A."/>
            <person name="Cohen G.N."/>
            <person name="Medigue C."/>
            <person name="Weissenbach J."/>
            <person name="Le Paslier D."/>
        </authorList>
    </citation>
    <scope>NUCLEOTIDE SEQUENCE [LARGE SCALE GENOMIC DNA]</scope>
    <source>
        <strain evidence="2">Evry</strain>
    </source>
</reference>
<dbReference type="Proteomes" id="UP000002019">
    <property type="component" value="Chromosome"/>
</dbReference>
<gene>
    <name evidence="1" type="ordered locus">CLOAM0875</name>
</gene>
<evidence type="ECO:0008006" key="3">
    <source>
        <dbReference type="Google" id="ProtNLM"/>
    </source>
</evidence>
<dbReference type="HOGENOM" id="CLU_955459_0_0_0"/>
<dbReference type="PANTHER" id="PTHR37804">
    <property type="entry name" value="CDAA REGULATORY PROTEIN CDAR"/>
    <property type="match status" value="1"/>
</dbReference>
<dbReference type="InterPro" id="IPR053154">
    <property type="entry name" value="c-di-AMP_regulator"/>
</dbReference>
<dbReference type="KEGG" id="caci:CLOAM0875"/>
<dbReference type="Gene3D" id="2.170.120.30">
    <property type="match status" value="2"/>
</dbReference>
<dbReference type="RefSeq" id="WP_015424608.1">
    <property type="nucleotide sequence ID" value="NC_020449.1"/>
</dbReference>
<dbReference type="Pfam" id="PF07949">
    <property type="entry name" value="YbbR"/>
    <property type="match status" value="1"/>
</dbReference>
<dbReference type="OrthoDB" id="1150187at2"/>
<dbReference type="eggNOG" id="COG4856">
    <property type="taxonomic scope" value="Bacteria"/>
</dbReference>
<proteinExistence type="predicted"/>
<dbReference type="EMBL" id="CU466930">
    <property type="protein sequence ID" value="CAO80750.1"/>
    <property type="molecule type" value="Genomic_DNA"/>
</dbReference>
<sequence length="291" mass="32419">MLQENLGLKILSLLIAVFVWLQSLLISEQKSVVNLPVALSSIPKNITLDNVPNHIPFQVRGRGLEIIKLKFSRTKVLLDASKIKPGSDILSVSDYTIDLPENIQVEILGPVEKREISVYADVFHQKKVPIELSFADSYTREHFTALNYTIIPEQITISGPKSKVQQIDRVTTEPVSREMLEQREVTLKISPLGSEVSSSEKQVKIYLSTSYITTKIYHNLPLTLPPGKSSIPSSVTVKLSGNSDILQDLKPTELKVSIASQPDEQGFYPVLVELPDTVKLIAVTPQKVRLK</sequence>
<dbReference type="InterPro" id="IPR012505">
    <property type="entry name" value="YbbR"/>
</dbReference>
<evidence type="ECO:0000313" key="1">
    <source>
        <dbReference type="EMBL" id="CAO80750.1"/>
    </source>
</evidence>
<accession>B0VHD5</accession>
<dbReference type="AlphaFoldDB" id="B0VHD5"/>
<dbReference type="Gene3D" id="2.170.120.40">
    <property type="entry name" value="YbbR-like domain"/>
    <property type="match status" value="1"/>
</dbReference>